<feature type="domain" description="AB hydrolase-1" evidence="1">
    <location>
        <begin position="23"/>
        <end position="149"/>
    </location>
</feature>
<evidence type="ECO:0000259" key="1">
    <source>
        <dbReference type="Pfam" id="PF00561"/>
    </source>
</evidence>
<dbReference type="PANTHER" id="PTHR45763">
    <property type="entry name" value="HYDROLASE, ALPHA/BETA FOLD FAMILY PROTEIN, EXPRESSED-RELATED"/>
    <property type="match status" value="1"/>
</dbReference>
<dbReference type="Gene3D" id="3.40.50.1820">
    <property type="entry name" value="alpha/beta hydrolase"/>
    <property type="match status" value="1"/>
</dbReference>
<dbReference type="InterPro" id="IPR029058">
    <property type="entry name" value="AB_hydrolase_fold"/>
</dbReference>
<evidence type="ECO:0000313" key="3">
    <source>
        <dbReference type="Proteomes" id="UP001295740"/>
    </source>
</evidence>
<evidence type="ECO:0000313" key="2">
    <source>
        <dbReference type="EMBL" id="CAJ2510705.1"/>
    </source>
</evidence>
<reference evidence="2" key="1">
    <citation type="submission" date="2023-10" db="EMBL/GenBank/DDBJ databases">
        <authorList>
            <person name="Hackl T."/>
        </authorList>
    </citation>
    <scope>NUCLEOTIDE SEQUENCE</scope>
</reference>
<dbReference type="Proteomes" id="UP001295740">
    <property type="component" value="Unassembled WGS sequence"/>
</dbReference>
<proteinExistence type="predicted"/>
<dbReference type="EMBL" id="CAUWAG010000018">
    <property type="protein sequence ID" value="CAJ2510705.1"/>
    <property type="molecule type" value="Genomic_DNA"/>
</dbReference>
<dbReference type="PANTHER" id="PTHR45763:SF46">
    <property type="entry name" value="AB HYDROLASE-1 DOMAIN-CONTAINING PROTEIN"/>
    <property type="match status" value="1"/>
</dbReference>
<name>A0AAI8VTY8_9PEZI</name>
<comment type="caution">
    <text evidence="2">The sequence shown here is derived from an EMBL/GenBank/DDBJ whole genome shotgun (WGS) entry which is preliminary data.</text>
</comment>
<keyword evidence="3" id="KW-1185">Reference proteome</keyword>
<dbReference type="AlphaFoldDB" id="A0AAI8VTY8"/>
<dbReference type="Pfam" id="PF00561">
    <property type="entry name" value="Abhydrolase_1"/>
    <property type="match status" value="1"/>
</dbReference>
<sequence>MHPVQRHASPGDITQLPFSRGHPIFYFHGLPGSRLEGALWHQPAADLGAKIIAIDRPGIGYSSPQSARTLLSFAQDIRDLAKQLDVSRYIIIGTSAGGPHALACAHAHEPTALAAVALVAGLGPYEMVSSHAKLANRIVFWLFKHPWLAKPLGRISAAQFLRNPKLSDDELLDAIEKKLDSSRFRLGRKLPEQDKQVVRDREIMRLVLASARQHFRQGMDGWAPDGKLLTEELGFRLDELRVPMRLWYGRHDVNVPLSMGEELARRIGERAQLRVEDQGHVSILMNCREKVLRDLLSLA</sequence>
<organism evidence="2 3">
    <name type="scientific">Anthostomella pinea</name>
    <dbReference type="NCBI Taxonomy" id="933095"/>
    <lineage>
        <taxon>Eukaryota</taxon>
        <taxon>Fungi</taxon>
        <taxon>Dikarya</taxon>
        <taxon>Ascomycota</taxon>
        <taxon>Pezizomycotina</taxon>
        <taxon>Sordariomycetes</taxon>
        <taxon>Xylariomycetidae</taxon>
        <taxon>Xylariales</taxon>
        <taxon>Xylariaceae</taxon>
        <taxon>Anthostomella</taxon>
    </lineage>
</organism>
<dbReference type="SUPFAM" id="SSF53474">
    <property type="entry name" value="alpha/beta-Hydrolases"/>
    <property type="match status" value="1"/>
</dbReference>
<accession>A0AAI8VTY8</accession>
<dbReference type="InterPro" id="IPR000073">
    <property type="entry name" value="AB_hydrolase_1"/>
</dbReference>
<protein>
    <submittedName>
        <fullName evidence="2">Uu.00g063300.m01.CDS01</fullName>
    </submittedName>
</protein>
<gene>
    <name evidence="2" type="ORF">KHLLAP_LOCUS11173</name>
</gene>